<dbReference type="AlphaFoldDB" id="V6LKU3"/>
<dbReference type="VEuPathDB" id="GiardiaDB:SS50377_20195"/>
<dbReference type="Proteomes" id="UP000018208">
    <property type="component" value="Unassembled WGS sequence"/>
</dbReference>
<evidence type="ECO:0000313" key="1">
    <source>
        <dbReference type="EMBL" id="EST45250.1"/>
    </source>
</evidence>
<accession>V6LKU3</accession>
<dbReference type="EMBL" id="AUWU02000001">
    <property type="protein sequence ID" value="KAH0576849.1"/>
    <property type="molecule type" value="Genomic_DNA"/>
</dbReference>
<gene>
    <name evidence="1" type="ORF">SS50377_14826</name>
    <name evidence="2" type="ORF">SS50377_20195</name>
</gene>
<protein>
    <submittedName>
        <fullName evidence="1">Uncharacterized protein</fullName>
    </submittedName>
</protein>
<reference evidence="1 2" key="1">
    <citation type="journal article" date="2014" name="PLoS Genet.">
        <title>The Genome of Spironucleus salmonicida Highlights a Fish Pathogen Adapted to Fluctuating Environments.</title>
        <authorList>
            <person name="Xu F."/>
            <person name="Jerlstrom-Hultqvist J."/>
            <person name="Einarsson E."/>
            <person name="Astvaldsson A."/>
            <person name="Svard S.G."/>
            <person name="Andersson J.O."/>
        </authorList>
    </citation>
    <scope>NUCLEOTIDE SEQUENCE</scope>
    <source>
        <strain evidence="2">ATCC 50377</strain>
    </source>
</reference>
<name>V6LKU3_9EUKA</name>
<evidence type="ECO:0000313" key="3">
    <source>
        <dbReference type="Proteomes" id="UP000018208"/>
    </source>
</evidence>
<dbReference type="EMBL" id="KI546100">
    <property type="protein sequence ID" value="EST45250.1"/>
    <property type="molecule type" value="Genomic_DNA"/>
</dbReference>
<keyword evidence="3" id="KW-1185">Reference proteome</keyword>
<proteinExistence type="predicted"/>
<sequence>MQAQYNQLYTQFLSSTNIQELKKIAFKLDKYLLNHQVRTGSSQGDKLLIRVIELLKEHQLSSEEITLFKAIASHSLARTKFVSWEAVGLFWSQAADLFASADCDDSLQKYTQILIDILYKQSKHKVDPRNDAKSMQKIVTHCVNSADKVETKHKVQLIILLGAIFKNSASQISQFWGVLFGKNAIITKFLASSDITIVREALKTLNIAVFDSRNVFKQAICMPEKFNILSQSIIQGIAIQETIEKLNLLVKNDVTFDLLILSTYENLLSSISWFNLRPQILTLLLESGESIKIKTLILKSLKRDISSSYSFNEFRHGPYYRSILQRFYAPLADTIDFLTFFYDNQHDIWKDINGANNNNQFGVFNQWEYDFSKESIIDQMLFLSSFLAIYPALSVIVDLAPFEENLKLFLNEDGENKIRSLYENMMESVLDEKINEDLLKFNLSLLQDFIQAFQHGLNLTLGVLSKTPEKQTTNYQLQFFLVKNDLKNLVRPPTVGFVNSSLIQFYEDYVIQALNRIIMSSVHASVDFRFFSIIYHTPVQILGLLDDCIREQLQNLIINCCLDDFQHEDESHYERSRVFYAHQTLIQLEITYDDISINSPFIQQTLELLVGFMTDNKNPANLKKPLMQTIGILVQKYLVNANLVEIIIKLASKQSRVQSTALRVIGILFQQLDESLVVKQSNITISQAVSTCLDATNSKDSTFFASVVAIKELYLRLQVLNIEDQTNKMKIVELQSIVFNQLSGKFESVLKNSEILIVNQFSIQQSCKMLLQLLIAITEQPISNQEQVDWVYLQLQSLFQKQYLQKIFDKLDDIAYKFNQIHKKAEDIVKERIVRFQIELDIQEQAKEKMLIYHNFVQGEDGK</sequence>
<organism evidence="1">
    <name type="scientific">Spironucleus salmonicida</name>
    <dbReference type="NCBI Taxonomy" id="348837"/>
    <lineage>
        <taxon>Eukaryota</taxon>
        <taxon>Metamonada</taxon>
        <taxon>Diplomonadida</taxon>
        <taxon>Hexamitidae</taxon>
        <taxon>Hexamitinae</taxon>
        <taxon>Spironucleus</taxon>
    </lineage>
</organism>
<reference evidence="2" key="2">
    <citation type="submission" date="2020-12" db="EMBL/GenBank/DDBJ databases">
        <title>New Spironucleus salmonicida genome in near-complete chromosomes.</title>
        <authorList>
            <person name="Xu F."/>
            <person name="Kurt Z."/>
            <person name="Jimenez-Gonzalez A."/>
            <person name="Astvaldsson A."/>
            <person name="Andersson J.O."/>
            <person name="Svard S.G."/>
        </authorList>
    </citation>
    <scope>NUCLEOTIDE SEQUENCE</scope>
    <source>
        <strain evidence="2">ATCC 50377</strain>
    </source>
</reference>
<evidence type="ECO:0000313" key="2">
    <source>
        <dbReference type="EMBL" id="KAH0576849.1"/>
    </source>
</evidence>